<evidence type="ECO:0000313" key="1">
    <source>
        <dbReference type="EMBL" id="KAJ5438345.1"/>
    </source>
</evidence>
<sequence length="155" mass="17086">MSAPLRQLALSSFGDGESMENILANCEPLRNLQLLLIPRLSDLNNVDTLVNFLGKHNHLQKLCVEQSVPALLDLHIVPPLSTGNFSNLFSLSLSWEGPGMDEATRPHIATVPEESIAAMSTIVSLEQLSLTAGVEVGWRYQWLANHKVLRANLTY</sequence>
<evidence type="ECO:0000313" key="2">
    <source>
        <dbReference type="Proteomes" id="UP001213681"/>
    </source>
</evidence>
<proteinExistence type="predicted"/>
<organism evidence="1 2">
    <name type="scientific">Penicillium daleae</name>
    <dbReference type="NCBI Taxonomy" id="63821"/>
    <lineage>
        <taxon>Eukaryota</taxon>
        <taxon>Fungi</taxon>
        <taxon>Dikarya</taxon>
        <taxon>Ascomycota</taxon>
        <taxon>Pezizomycotina</taxon>
        <taxon>Eurotiomycetes</taxon>
        <taxon>Eurotiomycetidae</taxon>
        <taxon>Eurotiales</taxon>
        <taxon>Aspergillaceae</taxon>
        <taxon>Penicillium</taxon>
    </lineage>
</organism>
<name>A0AAD6BXR0_9EURO</name>
<dbReference type="GeneID" id="81602968"/>
<comment type="caution">
    <text evidence="1">The sequence shown here is derived from an EMBL/GenBank/DDBJ whole genome shotgun (WGS) entry which is preliminary data.</text>
</comment>
<reference evidence="1" key="1">
    <citation type="submission" date="2022-12" db="EMBL/GenBank/DDBJ databases">
        <authorList>
            <person name="Petersen C."/>
        </authorList>
    </citation>
    <scope>NUCLEOTIDE SEQUENCE</scope>
    <source>
        <strain evidence="1">IBT 16125</strain>
    </source>
</reference>
<protein>
    <submittedName>
        <fullName evidence="1">Uncharacterized protein</fullName>
    </submittedName>
</protein>
<dbReference type="Proteomes" id="UP001213681">
    <property type="component" value="Unassembled WGS sequence"/>
</dbReference>
<accession>A0AAD6BXR0</accession>
<gene>
    <name evidence="1" type="ORF">N7458_009343</name>
</gene>
<keyword evidence="2" id="KW-1185">Reference proteome</keyword>
<dbReference type="RefSeq" id="XP_056761574.1">
    <property type="nucleotide sequence ID" value="XM_056912725.1"/>
</dbReference>
<reference evidence="1" key="2">
    <citation type="journal article" date="2023" name="IMA Fungus">
        <title>Comparative genomic study of the Penicillium genus elucidates a diverse pangenome and 15 lateral gene transfer events.</title>
        <authorList>
            <person name="Petersen C."/>
            <person name="Sorensen T."/>
            <person name="Nielsen M.R."/>
            <person name="Sondergaard T.E."/>
            <person name="Sorensen J.L."/>
            <person name="Fitzpatrick D.A."/>
            <person name="Frisvad J.C."/>
            <person name="Nielsen K.L."/>
        </authorList>
    </citation>
    <scope>NUCLEOTIDE SEQUENCE</scope>
    <source>
        <strain evidence="1">IBT 16125</strain>
    </source>
</reference>
<dbReference type="AlphaFoldDB" id="A0AAD6BXR0"/>
<dbReference type="EMBL" id="JAPVEA010000008">
    <property type="protein sequence ID" value="KAJ5438345.1"/>
    <property type="molecule type" value="Genomic_DNA"/>
</dbReference>